<feature type="region of interest" description="Disordered" evidence="1">
    <location>
        <begin position="1"/>
        <end position="56"/>
    </location>
</feature>
<evidence type="ECO:0000256" key="1">
    <source>
        <dbReference type="SAM" id="MobiDB-lite"/>
    </source>
</evidence>
<evidence type="ECO:0000313" key="3">
    <source>
        <dbReference type="EMBL" id="SEQ45377.1"/>
    </source>
</evidence>
<dbReference type="RefSeq" id="WP_198410050.1">
    <property type="nucleotide sequence ID" value="NZ_FOFA01000003.1"/>
</dbReference>
<gene>
    <name evidence="3" type="ORF">SAMN05421756_103504</name>
</gene>
<evidence type="ECO:0000313" key="4">
    <source>
        <dbReference type="Proteomes" id="UP000198504"/>
    </source>
</evidence>
<dbReference type="InterPro" id="IPR036388">
    <property type="entry name" value="WH-like_DNA-bd_sf"/>
</dbReference>
<sequence length="132" mass="14342">MDHHTCDPTSNEDPVSGVTGGPVARDVAGPARDGADRDVDSDVRADGHDLGSMRRALETQPAIEQAKGMLMAYYGIDADRAFAVLSRWSSMRHVKVRDLCRDIVEAAALPDASRFGTLERFLEQARGDTRGD</sequence>
<protein>
    <submittedName>
        <fullName evidence="3">ANTAR domain-containing protein</fullName>
    </submittedName>
</protein>
<dbReference type="Gene3D" id="1.10.10.10">
    <property type="entry name" value="Winged helix-like DNA-binding domain superfamily/Winged helix DNA-binding domain"/>
    <property type="match status" value="1"/>
</dbReference>
<dbReference type="STRING" id="1036181.SAMN05421756_103504"/>
<keyword evidence="4" id="KW-1185">Reference proteome</keyword>
<dbReference type="PROSITE" id="PS50921">
    <property type="entry name" value="ANTAR"/>
    <property type="match status" value="1"/>
</dbReference>
<dbReference type="InterPro" id="IPR011006">
    <property type="entry name" value="CheY-like_superfamily"/>
</dbReference>
<dbReference type="EMBL" id="FOFA01000003">
    <property type="protein sequence ID" value="SEQ45377.1"/>
    <property type="molecule type" value="Genomic_DNA"/>
</dbReference>
<dbReference type="GO" id="GO:0003723">
    <property type="term" value="F:RNA binding"/>
    <property type="evidence" value="ECO:0007669"/>
    <property type="project" value="InterPro"/>
</dbReference>
<dbReference type="Pfam" id="PF03861">
    <property type="entry name" value="ANTAR"/>
    <property type="match status" value="1"/>
</dbReference>
<dbReference type="SUPFAM" id="SSF52172">
    <property type="entry name" value="CheY-like"/>
    <property type="match status" value="1"/>
</dbReference>
<reference evidence="4" key="1">
    <citation type="submission" date="2016-10" db="EMBL/GenBank/DDBJ databases">
        <authorList>
            <person name="Varghese N."/>
            <person name="Submissions S."/>
        </authorList>
    </citation>
    <scope>NUCLEOTIDE SEQUENCE [LARGE SCALE GENOMIC DNA]</scope>
    <source>
        <strain evidence="4">CGMCC 4.6856</strain>
    </source>
</reference>
<dbReference type="InterPro" id="IPR005561">
    <property type="entry name" value="ANTAR"/>
</dbReference>
<name>A0A1H9G5H8_9ACTN</name>
<proteinExistence type="predicted"/>
<dbReference type="Proteomes" id="UP000198504">
    <property type="component" value="Unassembled WGS sequence"/>
</dbReference>
<dbReference type="AlphaFoldDB" id="A0A1H9G5H8"/>
<accession>A0A1H9G5H8</accession>
<dbReference type="SMART" id="SM01012">
    <property type="entry name" value="ANTAR"/>
    <property type="match status" value="1"/>
</dbReference>
<feature type="domain" description="ANTAR" evidence="2">
    <location>
        <begin position="43"/>
        <end position="104"/>
    </location>
</feature>
<organism evidence="3 4">
    <name type="scientific">Microlunatus flavus</name>
    <dbReference type="NCBI Taxonomy" id="1036181"/>
    <lineage>
        <taxon>Bacteria</taxon>
        <taxon>Bacillati</taxon>
        <taxon>Actinomycetota</taxon>
        <taxon>Actinomycetes</taxon>
        <taxon>Propionibacteriales</taxon>
        <taxon>Propionibacteriaceae</taxon>
        <taxon>Microlunatus</taxon>
    </lineage>
</organism>
<evidence type="ECO:0000259" key="2">
    <source>
        <dbReference type="PROSITE" id="PS50921"/>
    </source>
</evidence>
<feature type="compositionally biased region" description="Basic and acidic residues" evidence="1">
    <location>
        <begin position="33"/>
        <end position="56"/>
    </location>
</feature>